<protein>
    <submittedName>
        <fullName evidence="2">Uncharacterized protein</fullName>
    </submittedName>
</protein>
<dbReference type="RefSeq" id="WP_146938788.1">
    <property type="nucleotide sequence ID" value="NZ_BJXW01000044.1"/>
</dbReference>
<keyword evidence="3" id="KW-1185">Reference proteome</keyword>
<dbReference type="AlphaFoldDB" id="A0A511V0P5"/>
<feature type="transmembrane region" description="Helical" evidence="1">
    <location>
        <begin position="85"/>
        <end position="110"/>
    </location>
</feature>
<proteinExistence type="predicted"/>
<evidence type="ECO:0000313" key="3">
    <source>
        <dbReference type="Proteomes" id="UP000321491"/>
    </source>
</evidence>
<organism evidence="2 3">
    <name type="scientific">Cerasibacillus quisquiliarum</name>
    <dbReference type="NCBI Taxonomy" id="227865"/>
    <lineage>
        <taxon>Bacteria</taxon>
        <taxon>Bacillati</taxon>
        <taxon>Bacillota</taxon>
        <taxon>Bacilli</taxon>
        <taxon>Bacillales</taxon>
        <taxon>Bacillaceae</taxon>
        <taxon>Cerasibacillus</taxon>
    </lineage>
</organism>
<keyword evidence="1" id="KW-1133">Transmembrane helix</keyword>
<keyword evidence="1" id="KW-0472">Membrane</keyword>
<sequence length="256" mass="28916">MNENKIYLKVAQDMYLSQFFWTISFLGILLFISIVRLLLGLQGDKAEGFFNSVFVASNIYMFIIGILAVYFLSYFVGNGVTRKDYFLGATIASVGLSITIPIITIIVYFIEKIIFNLIGIQYKVQTINEIELDGNIIGDTIQMMILSPYVDPNENWLLATLVLCSNIFITYLLGWFISCSFYSYDVIIGLIAIIMVIFLKMIKDTLLRIAIDLPAIGWFNSLDVLPISVAIACILFVILIILAVIRHTTKRVSVKL</sequence>
<name>A0A511V0P5_9BACI</name>
<evidence type="ECO:0000313" key="2">
    <source>
        <dbReference type="EMBL" id="GEN32449.1"/>
    </source>
</evidence>
<feature type="transmembrane region" description="Helical" evidence="1">
    <location>
        <begin position="184"/>
        <end position="202"/>
    </location>
</feature>
<reference evidence="2 3" key="1">
    <citation type="submission" date="2019-07" db="EMBL/GenBank/DDBJ databases">
        <title>Whole genome shotgun sequence of Cerasibacillus quisquiliarum NBRC 102429.</title>
        <authorList>
            <person name="Hosoyama A."/>
            <person name="Uohara A."/>
            <person name="Ohji S."/>
            <person name="Ichikawa N."/>
        </authorList>
    </citation>
    <scope>NUCLEOTIDE SEQUENCE [LARGE SCALE GENOMIC DNA]</scope>
    <source>
        <strain evidence="2 3">NBRC 102429</strain>
    </source>
</reference>
<dbReference type="OrthoDB" id="2388713at2"/>
<feature type="transmembrane region" description="Helical" evidence="1">
    <location>
        <begin position="156"/>
        <end position="177"/>
    </location>
</feature>
<feature type="transmembrane region" description="Helical" evidence="1">
    <location>
        <begin position="59"/>
        <end position="76"/>
    </location>
</feature>
<dbReference type="EMBL" id="BJXW01000044">
    <property type="protein sequence ID" value="GEN32449.1"/>
    <property type="molecule type" value="Genomic_DNA"/>
</dbReference>
<evidence type="ECO:0000256" key="1">
    <source>
        <dbReference type="SAM" id="Phobius"/>
    </source>
</evidence>
<accession>A0A511V0P5</accession>
<keyword evidence="1" id="KW-0812">Transmembrane</keyword>
<feature type="transmembrane region" description="Helical" evidence="1">
    <location>
        <begin position="20"/>
        <end position="39"/>
    </location>
</feature>
<comment type="caution">
    <text evidence="2">The sequence shown here is derived from an EMBL/GenBank/DDBJ whole genome shotgun (WGS) entry which is preliminary data.</text>
</comment>
<dbReference type="Proteomes" id="UP000321491">
    <property type="component" value="Unassembled WGS sequence"/>
</dbReference>
<gene>
    <name evidence="2" type="ORF">CQU01_26870</name>
</gene>
<feature type="transmembrane region" description="Helical" evidence="1">
    <location>
        <begin position="222"/>
        <end position="245"/>
    </location>
</feature>